<dbReference type="OrthoDB" id="9769567at2"/>
<evidence type="ECO:0000313" key="4">
    <source>
        <dbReference type="EMBL" id="SJM71696.1"/>
    </source>
</evidence>
<reference evidence="4 5" key="1">
    <citation type="submission" date="2017-02" db="EMBL/GenBank/DDBJ databases">
        <authorList>
            <person name="Peterson S.W."/>
        </authorList>
    </citation>
    <scope>NUCLEOTIDE SEQUENCE [LARGE SCALE GENOMIC DNA]</scope>
    <source>
        <strain evidence="4">Psychrobacter_piechaudii</strain>
    </source>
</reference>
<accession>A0A1R4GTX4</accession>
<gene>
    <name evidence="4" type="ORF">A1232T_01309</name>
</gene>
<keyword evidence="5" id="KW-1185">Reference proteome</keyword>
<dbReference type="GO" id="GO:0030288">
    <property type="term" value="C:outer membrane-bounded periplasmic space"/>
    <property type="evidence" value="ECO:0007669"/>
    <property type="project" value="TreeGrafter"/>
</dbReference>
<dbReference type="EMBL" id="FUGE01000131">
    <property type="protein sequence ID" value="SJM71696.1"/>
    <property type="molecule type" value="Genomic_DNA"/>
</dbReference>
<dbReference type="Gene3D" id="3.40.190.10">
    <property type="entry name" value="Periplasmic binding protein-like II"/>
    <property type="match status" value="2"/>
</dbReference>
<dbReference type="InterPro" id="IPR026045">
    <property type="entry name" value="Ferric-bd"/>
</dbReference>
<feature type="binding site" evidence="3">
    <location>
        <position position="257"/>
    </location>
    <ligand>
        <name>Fe cation</name>
        <dbReference type="ChEBI" id="CHEBI:24875"/>
    </ligand>
</feature>
<dbReference type="Proteomes" id="UP000188357">
    <property type="component" value="Unassembled WGS sequence"/>
</dbReference>
<sequence length="374" mass="40649">MGTSREATSVVKASTKYTMLSAAVLGALALVGCNQSTEEATTTADTEQKTEVQATDKASGDTVTIYSSRNEQLIQPLLDEFTKETGIPVELVTDDSGPLIARLQAESTNTPADVLLTVDAGNLWQAGQEGLLQPINSEVVNSNVSEKYRSVDDLWTGLSLRARTIFYDPAKVEPTDLSTYADLADPKWKGKLCLRTSKKVYNQSLVASMIEHYGPEKTEEIVKGWVANLAAPVFSNDTKLLEAIASGQCEVGIANSYYYGRILDENADFPVKIFWANQGEGTEATGTHVNVSGAGIIKNSDNVEGARKLIEWLSSDTAQGKYASSDKEFPVKEGVDESEMLRSWGSFNQDNINVSIFGQRQAEAVQLMDRAGYE</sequence>
<dbReference type="GO" id="GO:0046872">
    <property type="term" value="F:metal ion binding"/>
    <property type="evidence" value="ECO:0007669"/>
    <property type="project" value="UniProtKB-KW"/>
</dbReference>
<comment type="similarity">
    <text evidence="1">Belongs to the bacterial solute-binding protein 1 family.</text>
</comment>
<dbReference type="RefSeq" id="WP_077451063.1">
    <property type="nucleotide sequence ID" value="NZ_FUGE01000131.1"/>
</dbReference>
<dbReference type="PANTHER" id="PTHR30006:SF15">
    <property type="entry name" value="IRON-UTILIZATION PERIPLASMIC PROTEIN"/>
    <property type="match status" value="1"/>
</dbReference>
<dbReference type="PANTHER" id="PTHR30006">
    <property type="entry name" value="THIAMINE-BINDING PERIPLASMIC PROTEIN-RELATED"/>
    <property type="match status" value="1"/>
</dbReference>
<keyword evidence="3" id="KW-0408">Iron</keyword>
<feature type="binding site" evidence="3">
    <location>
        <position position="258"/>
    </location>
    <ligand>
        <name>Fe cation</name>
        <dbReference type="ChEBI" id="CHEBI:24875"/>
    </ligand>
</feature>
<dbReference type="PROSITE" id="PS51257">
    <property type="entry name" value="PROKAR_LIPOPROTEIN"/>
    <property type="match status" value="1"/>
</dbReference>
<keyword evidence="2" id="KW-0732">Signal</keyword>
<evidence type="ECO:0000256" key="3">
    <source>
        <dbReference type="PIRSR" id="PIRSR002825-1"/>
    </source>
</evidence>
<dbReference type="STRING" id="1945521.A1232T_01309"/>
<dbReference type="PIRSF" id="PIRSF002825">
    <property type="entry name" value="CfbpA"/>
    <property type="match status" value="1"/>
</dbReference>
<keyword evidence="3" id="KW-0479">Metal-binding</keyword>
<dbReference type="InterPro" id="IPR006059">
    <property type="entry name" value="SBP"/>
</dbReference>
<evidence type="ECO:0000256" key="2">
    <source>
        <dbReference type="ARBA" id="ARBA00022729"/>
    </source>
</evidence>
<evidence type="ECO:0000313" key="5">
    <source>
        <dbReference type="Proteomes" id="UP000188357"/>
    </source>
</evidence>
<proteinExistence type="inferred from homology"/>
<dbReference type="SUPFAM" id="SSF53850">
    <property type="entry name" value="Periplasmic binding protein-like II"/>
    <property type="match status" value="1"/>
</dbReference>
<evidence type="ECO:0000256" key="1">
    <source>
        <dbReference type="ARBA" id="ARBA00008520"/>
    </source>
</evidence>
<name>A0A1R4GTX4_9GAMM</name>
<organism evidence="4 5">
    <name type="scientific">Psychrobacter piechaudii</name>
    <dbReference type="NCBI Taxonomy" id="1945521"/>
    <lineage>
        <taxon>Bacteria</taxon>
        <taxon>Pseudomonadati</taxon>
        <taxon>Pseudomonadota</taxon>
        <taxon>Gammaproteobacteria</taxon>
        <taxon>Moraxellales</taxon>
        <taxon>Moraxellaceae</taxon>
        <taxon>Psychrobacter</taxon>
    </lineage>
</organism>
<dbReference type="Pfam" id="PF01547">
    <property type="entry name" value="SBP_bac_1"/>
    <property type="match status" value="1"/>
</dbReference>
<dbReference type="AlphaFoldDB" id="A0A1R4GTX4"/>
<protein>
    <submittedName>
        <fullName evidence="4">Putative binding protein component of ABC iron transporter</fullName>
    </submittedName>
</protein>